<evidence type="ECO:0000256" key="7">
    <source>
        <dbReference type="ARBA" id="ARBA00023128"/>
    </source>
</evidence>
<dbReference type="EMBL" id="JAULSY010000024">
    <property type="protein sequence ID" value="KAK0671104.1"/>
    <property type="molecule type" value="Genomic_DNA"/>
</dbReference>
<comment type="subcellular location">
    <subcellularLocation>
        <location evidence="1">Mitochondrion inner membrane</location>
        <topology evidence="1">Peripheral membrane protein</topology>
        <orientation evidence="1">Matrix side</orientation>
    </subcellularLocation>
</comment>
<evidence type="ECO:0000256" key="6">
    <source>
        <dbReference type="ARBA" id="ARBA00022982"/>
    </source>
</evidence>
<keyword evidence="4" id="KW-0679">Respiratory chain</keyword>
<keyword evidence="8" id="KW-0472">Membrane</keyword>
<sequence length="244" mass="27815">MRATFRLLASVRPTARYLEPGQPTGLTGLPTHNAPRSMLLYLYNATLEKLKAVPEHSVYRQSVEAVTKQRLAHVESIVPPGYKEWAAKAREILKQEPEKFRTANTATNEFLGAAKVERDGQVFVVRQLPSEVDMRYQQWDGEVNDGPELEGSRTQEEMEWHVKTQFERAEAQEQKEVEWEPEPQMTAEQIAELENKIGAGLIEEVIQVAEGELRLTDTMIESKVWEPLEEPAAEGQWVAFERTA</sequence>
<dbReference type="PANTHER" id="PTHR12653">
    <property type="entry name" value="NADH-UBIQUINONE OXIDOREDUCTASE 13 KD-B SUBUNIT"/>
    <property type="match status" value="1"/>
</dbReference>
<comment type="caution">
    <text evidence="9">The sequence shown here is derived from an EMBL/GenBank/DDBJ whole genome shotgun (WGS) entry which is preliminary data.</text>
</comment>
<keyword evidence="5" id="KW-0999">Mitochondrion inner membrane</keyword>
<keyword evidence="7" id="KW-0496">Mitochondrion</keyword>
<dbReference type="InterPro" id="IPR006806">
    <property type="entry name" value="NDUFA5"/>
</dbReference>
<accession>A0AA39ZHG4</accession>
<dbReference type="Proteomes" id="UP001174997">
    <property type="component" value="Unassembled WGS sequence"/>
</dbReference>
<comment type="similarity">
    <text evidence="2">Belongs to the complex I NDUFA5 subunit family.</text>
</comment>
<evidence type="ECO:0000256" key="1">
    <source>
        <dbReference type="ARBA" id="ARBA00004443"/>
    </source>
</evidence>
<dbReference type="GO" id="GO:0005743">
    <property type="term" value="C:mitochondrial inner membrane"/>
    <property type="evidence" value="ECO:0007669"/>
    <property type="project" value="UniProtKB-SubCell"/>
</dbReference>
<dbReference type="Pfam" id="PF04716">
    <property type="entry name" value="ETC_C1_NDUFA5"/>
    <property type="match status" value="1"/>
</dbReference>
<gene>
    <name evidence="9" type="ORF">QBC41DRAFT_316390</name>
</gene>
<proteinExistence type="inferred from homology"/>
<name>A0AA39ZHG4_9PEZI</name>
<evidence type="ECO:0000256" key="3">
    <source>
        <dbReference type="ARBA" id="ARBA00022448"/>
    </source>
</evidence>
<evidence type="ECO:0000256" key="5">
    <source>
        <dbReference type="ARBA" id="ARBA00022792"/>
    </source>
</evidence>
<dbReference type="AlphaFoldDB" id="A0AA39ZHG4"/>
<keyword evidence="10" id="KW-1185">Reference proteome</keyword>
<protein>
    <submittedName>
        <fullName evidence="9">NADH-ubiquinone oxidoreductase 29.9 kDa subunit mitochondrial</fullName>
    </submittedName>
</protein>
<evidence type="ECO:0000256" key="8">
    <source>
        <dbReference type="ARBA" id="ARBA00023136"/>
    </source>
</evidence>
<evidence type="ECO:0000313" key="10">
    <source>
        <dbReference type="Proteomes" id="UP001174997"/>
    </source>
</evidence>
<keyword evidence="3" id="KW-0813">Transport</keyword>
<dbReference type="GO" id="GO:0022904">
    <property type="term" value="P:respiratory electron transport chain"/>
    <property type="evidence" value="ECO:0007669"/>
    <property type="project" value="InterPro"/>
</dbReference>
<evidence type="ECO:0000256" key="4">
    <source>
        <dbReference type="ARBA" id="ARBA00022660"/>
    </source>
</evidence>
<organism evidence="9 10">
    <name type="scientific">Cercophora samala</name>
    <dbReference type="NCBI Taxonomy" id="330535"/>
    <lineage>
        <taxon>Eukaryota</taxon>
        <taxon>Fungi</taxon>
        <taxon>Dikarya</taxon>
        <taxon>Ascomycota</taxon>
        <taxon>Pezizomycotina</taxon>
        <taxon>Sordariomycetes</taxon>
        <taxon>Sordariomycetidae</taxon>
        <taxon>Sordariales</taxon>
        <taxon>Lasiosphaeriaceae</taxon>
        <taxon>Cercophora</taxon>
    </lineage>
</organism>
<keyword evidence="6" id="KW-0249">Electron transport</keyword>
<evidence type="ECO:0000313" key="9">
    <source>
        <dbReference type="EMBL" id="KAK0671104.1"/>
    </source>
</evidence>
<dbReference type="PANTHER" id="PTHR12653:SF0">
    <property type="entry name" value="NADH DEHYDROGENASE [UBIQUINONE] 1 ALPHA SUBCOMPLEX SUBUNIT 5"/>
    <property type="match status" value="1"/>
</dbReference>
<evidence type="ECO:0000256" key="2">
    <source>
        <dbReference type="ARBA" id="ARBA00010261"/>
    </source>
</evidence>
<reference evidence="9" key="1">
    <citation type="submission" date="2023-06" db="EMBL/GenBank/DDBJ databases">
        <title>Genome-scale phylogeny and comparative genomics of the fungal order Sordariales.</title>
        <authorList>
            <consortium name="Lawrence Berkeley National Laboratory"/>
            <person name="Hensen N."/>
            <person name="Bonometti L."/>
            <person name="Westerberg I."/>
            <person name="Brannstrom I.O."/>
            <person name="Guillou S."/>
            <person name="Cros-Aarteil S."/>
            <person name="Calhoun S."/>
            <person name="Haridas S."/>
            <person name="Kuo A."/>
            <person name="Mondo S."/>
            <person name="Pangilinan J."/>
            <person name="Riley R."/>
            <person name="Labutti K."/>
            <person name="Andreopoulos B."/>
            <person name="Lipzen A."/>
            <person name="Chen C."/>
            <person name="Yanf M."/>
            <person name="Daum C."/>
            <person name="Ng V."/>
            <person name="Clum A."/>
            <person name="Steindorff A."/>
            <person name="Ohm R."/>
            <person name="Martin F."/>
            <person name="Silar P."/>
            <person name="Natvig D."/>
            <person name="Lalanne C."/>
            <person name="Gautier V."/>
            <person name="Ament-Velasquez S.L."/>
            <person name="Kruys A."/>
            <person name="Hutchinson M.I."/>
            <person name="Powell A.J."/>
            <person name="Barry K."/>
            <person name="Miller A.N."/>
            <person name="Grigoriev I.V."/>
            <person name="Debuchy R."/>
            <person name="Gladieux P."/>
            <person name="Thoren M.H."/>
            <person name="Johannesson H."/>
        </authorList>
    </citation>
    <scope>NUCLEOTIDE SEQUENCE</scope>
    <source>
        <strain evidence="9">CBS 307.81</strain>
    </source>
</reference>